<dbReference type="Proteomes" id="UP001151234">
    <property type="component" value="Unassembled WGS sequence"/>
</dbReference>
<proteinExistence type="predicted"/>
<organism evidence="2 3">
    <name type="scientific">Hoeflea prorocentri</name>
    <dbReference type="NCBI Taxonomy" id="1922333"/>
    <lineage>
        <taxon>Bacteria</taxon>
        <taxon>Pseudomonadati</taxon>
        <taxon>Pseudomonadota</taxon>
        <taxon>Alphaproteobacteria</taxon>
        <taxon>Hyphomicrobiales</taxon>
        <taxon>Rhizobiaceae</taxon>
        <taxon>Hoeflea</taxon>
    </lineage>
</organism>
<dbReference type="InterPro" id="IPR036513">
    <property type="entry name" value="STAS_dom_sf"/>
</dbReference>
<dbReference type="AlphaFoldDB" id="A0A9X3UFV3"/>
<dbReference type="Gene3D" id="3.40.50.10600">
    <property type="entry name" value="SpoIIaa-like domains"/>
    <property type="match status" value="1"/>
</dbReference>
<keyword evidence="1" id="KW-0812">Transmembrane</keyword>
<sequence length="132" mass="15369">MTEKLVHPALTQIETERDDVYAFEIDGHVSQEEMDGAYKILENAYEKHGKINLLVRLGRYDGFDWSALFSEKTYVGKYQAIRHMRRYALVGGPTWAANAIGFFGPLFRMDVRHFELDDETEAWKWIYGNGED</sequence>
<reference evidence="2" key="1">
    <citation type="submission" date="2022-11" db="EMBL/GenBank/DDBJ databases">
        <title>Draft genome sequence of Hoeflea poritis E7-10 and Hoeflea prorocentri PM5-8, separated from scleractinian coral Porites lutea and marine dinoflagellate.</title>
        <authorList>
            <person name="Zhang G."/>
            <person name="Wei Q."/>
            <person name="Cai L."/>
        </authorList>
    </citation>
    <scope>NUCLEOTIDE SEQUENCE</scope>
    <source>
        <strain evidence="2">PM5-8</strain>
    </source>
</reference>
<dbReference type="SUPFAM" id="SSF52091">
    <property type="entry name" value="SpoIIaa-like"/>
    <property type="match status" value="1"/>
</dbReference>
<dbReference type="EMBL" id="JAPJZI010000001">
    <property type="protein sequence ID" value="MDA5397787.1"/>
    <property type="molecule type" value="Genomic_DNA"/>
</dbReference>
<dbReference type="RefSeq" id="WP_267989236.1">
    <property type="nucleotide sequence ID" value="NZ_JAPJZI010000001.1"/>
</dbReference>
<keyword evidence="3" id="KW-1185">Reference proteome</keyword>
<name>A0A9X3UFV3_9HYPH</name>
<dbReference type="InterPro" id="IPR038396">
    <property type="entry name" value="SpoIIAA-like_sf"/>
</dbReference>
<keyword evidence="1" id="KW-1133">Transmembrane helix</keyword>
<evidence type="ECO:0000313" key="2">
    <source>
        <dbReference type="EMBL" id="MDA5397787.1"/>
    </source>
</evidence>
<accession>A0A9X3UFV3</accession>
<dbReference type="Pfam" id="PF11964">
    <property type="entry name" value="SpoIIAA-like"/>
    <property type="match status" value="1"/>
</dbReference>
<feature type="transmembrane region" description="Helical" evidence="1">
    <location>
        <begin position="87"/>
        <end position="107"/>
    </location>
</feature>
<comment type="caution">
    <text evidence="2">The sequence shown here is derived from an EMBL/GenBank/DDBJ whole genome shotgun (WGS) entry which is preliminary data.</text>
</comment>
<evidence type="ECO:0000313" key="3">
    <source>
        <dbReference type="Proteomes" id="UP001151234"/>
    </source>
</evidence>
<evidence type="ECO:0000256" key="1">
    <source>
        <dbReference type="SAM" id="Phobius"/>
    </source>
</evidence>
<dbReference type="InterPro" id="IPR021866">
    <property type="entry name" value="SpoIIAA-like"/>
</dbReference>
<gene>
    <name evidence="2" type="ORF">OQ273_04295</name>
</gene>
<protein>
    <submittedName>
        <fullName evidence="2">STAS/SEC14 domain-containing protein</fullName>
    </submittedName>
</protein>
<keyword evidence="1" id="KW-0472">Membrane</keyword>